<keyword evidence="5 15" id="KW-0808">Transferase</keyword>
<dbReference type="PANTHER" id="PTHR43448">
    <property type="entry name" value="PROTOHEME IX FARNESYLTRANSFERASE, MITOCHONDRIAL"/>
    <property type="match status" value="1"/>
</dbReference>
<evidence type="ECO:0000256" key="3">
    <source>
        <dbReference type="ARBA" id="ARBA00012292"/>
    </source>
</evidence>
<comment type="pathway">
    <text evidence="2">Porphyrin-containing compound metabolism; heme O biosynthesis; heme O from protoheme: step 1/1.</text>
</comment>
<dbReference type="PANTHER" id="PTHR43448:SF7">
    <property type="entry name" value="4-HYDROXYBENZOATE SOLANESYLTRANSFERASE"/>
    <property type="match status" value="1"/>
</dbReference>
<keyword evidence="16" id="KW-1185">Reference proteome</keyword>
<dbReference type="RefSeq" id="WP_078683539.1">
    <property type="nucleotide sequence ID" value="NZ_FUYA01000001.1"/>
</dbReference>
<dbReference type="STRING" id="1121442.SAMN02745702_00215"/>
<feature type="transmembrane region" description="Helical" evidence="14">
    <location>
        <begin position="204"/>
        <end position="223"/>
    </location>
</feature>
<dbReference type="GO" id="GO:0006783">
    <property type="term" value="P:heme biosynthetic process"/>
    <property type="evidence" value="ECO:0007669"/>
    <property type="project" value="UniProtKB-KW"/>
</dbReference>
<keyword evidence="4" id="KW-1003">Cell membrane</keyword>
<comment type="catalytic activity">
    <reaction evidence="13">
        <text>heme b + (2E,6E)-farnesyl diphosphate + H2O = Fe(II)-heme o + diphosphate</text>
        <dbReference type="Rhea" id="RHEA:28070"/>
        <dbReference type="ChEBI" id="CHEBI:15377"/>
        <dbReference type="ChEBI" id="CHEBI:33019"/>
        <dbReference type="ChEBI" id="CHEBI:60344"/>
        <dbReference type="ChEBI" id="CHEBI:60530"/>
        <dbReference type="ChEBI" id="CHEBI:175763"/>
        <dbReference type="EC" id="2.5.1.141"/>
    </reaction>
</comment>
<feature type="transmembrane region" description="Helical" evidence="14">
    <location>
        <begin position="72"/>
        <end position="92"/>
    </location>
</feature>
<dbReference type="OrthoDB" id="9814417at2"/>
<comment type="subcellular location">
    <subcellularLocation>
        <location evidence="1">Cell membrane</location>
        <topology evidence="1">Multi-pass membrane protein</topology>
    </subcellularLocation>
</comment>
<feature type="transmembrane region" description="Helical" evidence="14">
    <location>
        <begin position="35"/>
        <end position="52"/>
    </location>
</feature>
<feature type="transmembrane region" description="Helical" evidence="14">
    <location>
        <begin position="12"/>
        <end position="29"/>
    </location>
</feature>
<evidence type="ECO:0000256" key="9">
    <source>
        <dbReference type="ARBA" id="ARBA00023136"/>
    </source>
</evidence>
<evidence type="ECO:0000313" key="15">
    <source>
        <dbReference type="EMBL" id="SKA63793.1"/>
    </source>
</evidence>
<proteinExistence type="predicted"/>
<keyword evidence="8" id="KW-0350">Heme biosynthesis</keyword>
<reference evidence="15 16" key="1">
    <citation type="submission" date="2017-02" db="EMBL/GenBank/DDBJ databases">
        <authorList>
            <person name="Peterson S.W."/>
        </authorList>
    </citation>
    <scope>NUCLEOTIDE SEQUENCE [LARGE SCALE GENOMIC DNA]</scope>
    <source>
        <strain evidence="15 16">DSM 18034</strain>
    </source>
</reference>
<keyword evidence="9 14" id="KW-0472">Membrane</keyword>
<dbReference type="InterPro" id="IPR044878">
    <property type="entry name" value="UbiA_sf"/>
</dbReference>
<dbReference type="InterPro" id="IPR006369">
    <property type="entry name" value="Protohaem_IX_farnesylTrfase"/>
</dbReference>
<keyword evidence="6 14" id="KW-0812">Transmembrane</keyword>
<feature type="transmembrane region" description="Helical" evidence="14">
    <location>
        <begin position="128"/>
        <end position="148"/>
    </location>
</feature>
<feature type="transmembrane region" description="Helical" evidence="14">
    <location>
        <begin position="98"/>
        <end position="116"/>
    </location>
</feature>
<evidence type="ECO:0000256" key="1">
    <source>
        <dbReference type="ARBA" id="ARBA00004651"/>
    </source>
</evidence>
<sequence length="274" mass="29803">MAQIQQLLRVRVSFMVAVACACGFILARGELSFEVFLAASCAFFLCAGCSVLNQVQEREQDSLMLRTAERPLVTGLLCPMAGTYFGCGLFFLGLGLSLLLGGVRVVPLCLAIPLLYNGLYTPLKKRTALALLVGGIPGALPPALGWILGGGAFFHPSLVMLTVMLYLWQVPHFWLLAEQNRADYERAGFVLPHFRLGSRQFRSLIHLWILGYFVAALVLPFALHLPNSAPWISAVAVLCGVGIGCAGVWRQLGLAFRWLNVSLPLFLLAILLGT</sequence>
<evidence type="ECO:0000256" key="12">
    <source>
        <dbReference type="ARBA" id="ARBA00042475"/>
    </source>
</evidence>
<gene>
    <name evidence="15" type="ORF">SAMN02745702_00215</name>
</gene>
<evidence type="ECO:0000256" key="10">
    <source>
        <dbReference type="ARBA" id="ARBA00030253"/>
    </source>
</evidence>
<dbReference type="AlphaFoldDB" id="A0A1T4VFV4"/>
<name>A0A1T4VFV4_9BACT</name>
<dbReference type="Pfam" id="PF01040">
    <property type="entry name" value="UbiA"/>
    <property type="match status" value="1"/>
</dbReference>
<evidence type="ECO:0000256" key="2">
    <source>
        <dbReference type="ARBA" id="ARBA00004919"/>
    </source>
</evidence>
<feature type="transmembrane region" description="Helical" evidence="14">
    <location>
        <begin position="229"/>
        <end position="249"/>
    </location>
</feature>
<keyword evidence="7 14" id="KW-1133">Transmembrane helix</keyword>
<dbReference type="EC" id="2.5.1.141" evidence="3"/>
<dbReference type="GO" id="GO:0005886">
    <property type="term" value="C:plasma membrane"/>
    <property type="evidence" value="ECO:0007669"/>
    <property type="project" value="UniProtKB-SubCell"/>
</dbReference>
<accession>A0A1T4VFV4</accession>
<dbReference type="Gene3D" id="1.10.357.140">
    <property type="entry name" value="UbiA prenyltransferase"/>
    <property type="match status" value="1"/>
</dbReference>
<evidence type="ECO:0000256" key="8">
    <source>
        <dbReference type="ARBA" id="ARBA00023133"/>
    </source>
</evidence>
<evidence type="ECO:0000256" key="5">
    <source>
        <dbReference type="ARBA" id="ARBA00022679"/>
    </source>
</evidence>
<feature type="transmembrane region" description="Helical" evidence="14">
    <location>
        <begin position="154"/>
        <end position="176"/>
    </location>
</feature>
<dbReference type="Proteomes" id="UP000189733">
    <property type="component" value="Unassembled WGS sequence"/>
</dbReference>
<dbReference type="GO" id="GO:0008495">
    <property type="term" value="F:protoheme IX farnesyltransferase activity"/>
    <property type="evidence" value="ECO:0007669"/>
    <property type="project" value="UniProtKB-EC"/>
</dbReference>
<evidence type="ECO:0000256" key="14">
    <source>
        <dbReference type="SAM" id="Phobius"/>
    </source>
</evidence>
<feature type="transmembrane region" description="Helical" evidence="14">
    <location>
        <begin position="256"/>
        <end position="273"/>
    </location>
</feature>
<dbReference type="InterPro" id="IPR000537">
    <property type="entry name" value="UbiA_prenyltransferase"/>
</dbReference>
<evidence type="ECO:0000256" key="13">
    <source>
        <dbReference type="ARBA" id="ARBA00047690"/>
    </source>
</evidence>
<evidence type="ECO:0000256" key="7">
    <source>
        <dbReference type="ARBA" id="ARBA00022989"/>
    </source>
</evidence>
<dbReference type="EMBL" id="FUYA01000001">
    <property type="protein sequence ID" value="SKA63793.1"/>
    <property type="molecule type" value="Genomic_DNA"/>
</dbReference>
<evidence type="ECO:0000313" key="16">
    <source>
        <dbReference type="Proteomes" id="UP000189733"/>
    </source>
</evidence>
<evidence type="ECO:0000256" key="4">
    <source>
        <dbReference type="ARBA" id="ARBA00022475"/>
    </source>
</evidence>
<protein>
    <recommendedName>
        <fullName evidence="11">Protoheme IX farnesyltransferase</fullName>
        <ecNumber evidence="3">2.5.1.141</ecNumber>
    </recommendedName>
    <alternativeName>
        <fullName evidence="12">Heme B farnesyltransferase</fullName>
    </alternativeName>
    <alternativeName>
        <fullName evidence="10">Heme O synthase</fullName>
    </alternativeName>
</protein>
<evidence type="ECO:0000256" key="11">
    <source>
        <dbReference type="ARBA" id="ARBA00040810"/>
    </source>
</evidence>
<organism evidence="15 16">
    <name type="scientific">Desulfobaculum bizertense DSM 18034</name>
    <dbReference type="NCBI Taxonomy" id="1121442"/>
    <lineage>
        <taxon>Bacteria</taxon>
        <taxon>Pseudomonadati</taxon>
        <taxon>Thermodesulfobacteriota</taxon>
        <taxon>Desulfovibrionia</taxon>
        <taxon>Desulfovibrionales</taxon>
        <taxon>Desulfovibrionaceae</taxon>
        <taxon>Desulfobaculum</taxon>
    </lineage>
</organism>
<evidence type="ECO:0000256" key="6">
    <source>
        <dbReference type="ARBA" id="ARBA00022692"/>
    </source>
</evidence>